<dbReference type="Proteomes" id="UP001152766">
    <property type="component" value="Unassembled WGS sequence"/>
</dbReference>
<evidence type="ECO:0000259" key="2">
    <source>
        <dbReference type="Pfam" id="PF09836"/>
    </source>
</evidence>
<evidence type="ECO:0000313" key="4">
    <source>
        <dbReference type="Proteomes" id="UP001152766"/>
    </source>
</evidence>
<accession>A0A9X4LIG4</accession>
<dbReference type="Pfam" id="PF09836">
    <property type="entry name" value="DUF2063"/>
    <property type="match status" value="1"/>
</dbReference>
<dbReference type="InterPro" id="IPR018640">
    <property type="entry name" value="DUF2063"/>
</dbReference>
<reference evidence="3" key="1">
    <citation type="submission" date="2019-02" db="EMBL/GenBank/DDBJ databases">
        <title>Draft genome of the type strain Pelomonas aquatica CCUG 52575T.</title>
        <authorList>
            <person name="Gomila M."/>
            <person name="Lalucat J."/>
        </authorList>
    </citation>
    <scope>NUCLEOTIDE SEQUENCE</scope>
    <source>
        <strain evidence="3">CCUG 52575</strain>
    </source>
</reference>
<dbReference type="EMBL" id="SGUG01000038">
    <property type="protein sequence ID" value="MDG0864676.1"/>
    <property type="molecule type" value="Genomic_DNA"/>
</dbReference>
<gene>
    <name evidence="3" type="ORF">EXJ73_19630</name>
</gene>
<sequence length="253" mass="26762">MGYRRAGAGRAAGRGPTGEGAAAMRAEQQAFVDALLGRGEPPAGLSGGERGLAAYRNNLRVLSAQALAVAFPRLHDALGEDEFASLAWTFWRHHPPECGDLGQWGGALAGFLLERAGDESGLPDIARLDWALHRAERAEDVVLDAESLSLLGSTPPEALWLRLRPGVALLAQAAGAVLVWRQGWRGQWRALGEAEAAFVRALLGGVNLAAALEAAAVKGSGDETDFDFGAWLQAALQNAWLQEVRATPTNRTA</sequence>
<dbReference type="AlphaFoldDB" id="A0A9X4LIG4"/>
<evidence type="ECO:0000256" key="1">
    <source>
        <dbReference type="SAM" id="MobiDB-lite"/>
    </source>
</evidence>
<comment type="caution">
    <text evidence="3">The sequence shown here is derived from an EMBL/GenBank/DDBJ whole genome shotgun (WGS) entry which is preliminary data.</text>
</comment>
<feature type="region of interest" description="Disordered" evidence="1">
    <location>
        <begin position="1"/>
        <end position="21"/>
    </location>
</feature>
<proteinExistence type="predicted"/>
<organism evidence="3 4">
    <name type="scientific">Pelomonas aquatica</name>
    <dbReference type="NCBI Taxonomy" id="431058"/>
    <lineage>
        <taxon>Bacteria</taxon>
        <taxon>Pseudomonadati</taxon>
        <taxon>Pseudomonadota</taxon>
        <taxon>Betaproteobacteria</taxon>
        <taxon>Burkholderiales</taxon>
        <taxon>Sphaerotilaceae</taxon>
        <taxon>Roseateles</taxon>
    </lineage>
</organism>
<keyword evidence="4" id="KW-1185">Reference proteome</keyword>
<protein>
    <submittedName>
        <fullName evidence="3">DUF2063 domain-containing protein</fullName>
    </submittedName>
</protein>
<evidence type="ECO:0000313" key="3">
    <source>
        <dbReference type="EMBL" id="MDG0864676.1"/>
    </source>
</evidence>
<feature type="domain" description="Putative DNA-binding" evidence="2">
    <location>
        <begin position="28"/>
        <end position="112"/>
    </location>
</feature>
<name>A0A9X4LIG4_9BURK</name>